<dbReference type="PANTHER" id="PTHR46388">
    <property type="entry name" value="NHL REPEAT-CONTAINING PROTEIN 2"/>
    <property type="match status" value="1"/>
</dbReference>
<keyword evidence="3" id="KW-1185">Reference proteome</keyword>
<feature type="compositionally biased region" description="Basic and acidic residues" evidence="1">
    <location>
        <begin position="764"/>
        <end position="774"/>
    </location>
</feature>
<proteinExistence type="predicted"/>
<feature type="region of interest" description="Disordered" evidence="1">
    <location>
        <begin position="471"/>
        <end position="528"/>
    </location>
</feature>
<dbReference type="OrthoDB" id="273823at2759"/>
<dbReference type="AlphaFoldDB" id="A0A0S4JAE4"/>
<dbReference type="InterPro" id="IPR011042">
    <property type="entry name" value="6-blade_b-propeller_TolB-like"/>
</dbReference>
<reference evidence="3" key="1">
    <citation type="submission" date="2015-09" db="EMBL/GenBank/DDBJ databases">
        <authorList>
            <consortium name="Pathogen Informatics"/>
        </authorList>
    </citation>
    <scope>NUCLEOTIDE SEQUENCE [LARGE SCALE GENOMIC DNA]</scope>
    <source>
        <strain evidence="3">Lake Konstanz</strain>
    </source>
</reference>
<dbReference type="EMBL" id="CYKH01001066">
    <property type="protein sequence ID" value="CUG81604.1"/>
    <property type="molecule type" value="Genomic_DNA"/>
</dbReference>
<evidence type="ECO:0000256" key="1">
    <source>
        <dbReference type="SAM" id="MobiDB-lite"/>
    </source>
</evidence>
<feature type="region of interest" description="Disordered" evidence="1">
    <location>
        <begin position="748"/>
        <end position="774"/>
    </location>
</feature>
<gene>
    <name evidence="2" type="ORF">BSAL_86775</name>
</gene>
<dbReference type="SUPFAM" id="SSF75011">
    <property type="entry name" value="3-carboxy-cis,cis-mucoante lactonizing enzyme"/>
    <property type="match status" value="1"/>
</dbReference>
<feature type="compositionally biased region" description="Polar residues" evidence="1">
    <location>
        <begin position="888"/>
        <end position="898"/>
    </location>
</feature>
<protein>
    <submittedName>
        <fullName evidence="2">Copper amine oxidase domain-containing protein, putative</fullName>
    </submittedName>
</protein>
<dbReference type="PANTHER" id="PTHR46388:SF2">
    <property type="entry name" value="NHL REPEAT-CONTAINING PROTEIN 2"/>
    <property type="match status" value="1"/>
</dbReference>
<dbReference type="Gene3D" id="2.120.10.30">
    <property type="entry name" value="TolB, C-terminal domain"/>
    <property type="match status" value="2"/>
</dbReference>
<name>A0A0S4JAE4_BODSA</name>
<feature type="region of interest" description="Disordered" evidence="1">
    <location>
        <begin position="888"/>
        <end position="919"/>
    </location>
</feature>
<organism evidence="2 3">
    <name type="scientific">Bodo saltans</name>
    <name type="common">Flagellated protozoan</name>
    <dbReference type="NCBI Taxonomy" id="75058"/>
    <lineage>
        <taxon>Eukaryota</taxon>
        <taxon>Discoba</taxon>
        <taxon>Euglenozoa</taxon>
        <taxon>Kinetoplastea</taxon>
        <taxon>Metakinetoplastina</taxon>
        <taxon>Eubodonida</taxon>
        <taxon>Bodonidae</taxon>
        <taxon>Bodo</taxon>
    </lineage>
</organism>
<evidence type="ECO:0000313" key="2">
    <source>
        <dbReference type="EMBL" id="CUG81604.1"/>
    </source>
</evidence>
<feature type="compositionally biased region" description="Basic and acidic residues" evidence="1">
    <location>
        <begin position="471"/>
        <end position="481"/>
    </location>
</feature>
<accession>A0A0S4JAE4</accession>
<evidence type="ECO:0000313" key="3">
    <source>
        <dbReference type="Proteomes" id="UP000051952"/>
    </source>
</evidence>
<sequence>MSASVMNTSLLLQEPLKSVTLIKIPNVPTNVAEGVTSADMSSAPFHVSCSSNLEFIFCCASSDGQVVAFPDGVPPHVLELPLGKSGLEILSFDQSPRSELYLCVTSPHGGSIRRCQLSSGTNNNNSATFVKGGSADIVCGSIGRGFVDGPRERALLHTPSLCSLFLDPHTLEATVLAIADRGNYAIRLVDLRRTAEGDASTYGTVRTISGCGIPGYNDGGSHEALLREVTGLLWTADGNLIFSDGPNHAIRVVKRLQTSSDIMLDTFETWTMIGGHAKRSGDEDGPLQGALVCNPAGLSASAIKGTVCVADSGNNAVRLIDFTNNMVSTVASTSDYEAGSPVPQGLQEVTQVTSLQLRGHAAQAAPSGIAILCTSRSQRAVSMIVTSSLPFPPRKHDSAGVVSVGRMYSQSHRFLEAGIVPSEQPFLRKVRIASQHAGLKKIPHGVSVAAAPFDSSTGPKKSAAYLDIELARRRRDSDSQKRGNNRSVSATRRSRSRSGERGSVAASLSPRRVDPAESTTEPHGNEAPAVKNLRLLFDAHATVAPSATVGAPLPRSVSLSSITAQPKQQQQATSSDEATTYLRKLHFWNFCVTAELLVSSSTSVPQYDLLDTLYAKSKKITGYKTTSRMDFPSFCDTIVQLLPGGDDTPSSRISKIEQAVQRYCINAQSVNWEAKQLLLDIVTANEVPLRKIFDAYANEISRHNNIGRVPYLRFQSLLHTLHIYPSLITQARLKELFEEAVDTTIFAPSHPRRKATSPSASSPQREETTLSKESQEMILKRKTSWKTGSLNLFQFIEGLIRIGWHCFSTQGKTPRASEALPFRLGEPGISGGESVLATIDLLFRWINVEIETMEPSTTVATRHRMTNNEACAVFPPKIPLFEYRGGKTNSSRSLSRATSMHVDPASRSQSMATEPVSPRILERELRRLRRQQDAVDFGEPPVVAVSKAKTSQSVA</sequence>
<dbReference type="VEuPathDB" id="TriTrypDB:BSAL_86775"/>
<dbReference type="Proteomes" id="UP000051952">
    <property type="component" value="Unassembled WGS sequence"/>
</dbReference>